<dbReference type="SUPFAM" id="SSF55811">
    <property type="entry name" value="Nudix"/>
    <property type="match status" value="1"/>
</dbReference>
<comment type="cofactor">
    <cofactor evidence="1">
        <name>Mg(2+)</name>
        <dbReference type="ChEBI" id="CHEBI:18420"/>
    </cofactor>
</comment>
<proteinExistence type="inferred from homology"/>
<evidence type="ECO:0000256" key="7">
    <source>
        <dbReference type="ARBA" id="ARBA00022842"/>
    </source>
</evidence>
<dbReference type="AlphaFoldDB" id="A0A9D2EKQ7"/>
<evidence type="ECO:0000256" key="4">
    <source>
        <dbReference type="ARBA" id="ARBA00012381"/>
    </source>
</evidence>
<dbReference type="GO" id="GO:0019677">
    <property type="term" value="P:NAD+ catabolic process"/>
    <property type="evidence" value="ECO:0007669"/>
    <property type="project" value="TreeGrafter"/>
</dbReference>
<dbReference type="InterPro" id="IPR000086">
    <property type="entry name" value="NUDIX_hydrolase_dom"/>
</dbReference>
<evidence type="ECO:0000256" key="6">
    <source>
        <dbReference type="ARBA" id="ARBA00022801"/>
    </source>
</evidence>
<dbReference type="Pfam" id="PF00293">
    <property type="entry name" value="NUDIX"/>
    <property type="match status" value="1"/>
</dbReference>
<keyword evidence="6 11" id="KW-0378">Hydrolase</keyword>
<evidence type="ECO:0000256" key="5">
    <source>
        <dbReference type="ARBA" id="ARBA00022723"/>
    </source>
</evidence>
<evidence type="ECO:0000256" key="3">
    <source>
        <dbReference type="ARBA" id="ARBA00009595"/>
    </source>
</evidence>
<dbReference type="EC" id="3.6.1.22" evidence="4"/>
<dbReference type="GO" id="GO:0006742">
    <property type="term" value="P:NADP+ catabolic process"/>
    <property type="evidence" value="ECO:0007669"/>
    <property type="project" value="TreeGrafter"/>
</dbReference>
<dbReference type="InterPro" id="IPR050241">
    <property type="entry name" value="NAD-cap_RNA_hydrolase_NudC"/>
</dbReference>
<dbReference type="PANTHER" id="PTHR42904:SF6">
    <property type="entry name" value="NAD-CAPPED RNA HYDROLASE NUDT12"/>
    <property type="match status" value="1"/>
</dbReference>
<dbReference type="GO" id="GO:0046872">
    <property type="term" value="F:metal ion binding"/>
    <property type="evidence" value="ECO:0007669"/>
    <property type="project" value="UniProtKB-KW"/>
</dbReference>
<dbReference type="Proteomes" id="UP000824049">
    <property type="component" value="Unassembled WGS sequence"/>
</dbReference>
<dbReference type="NCBIfam" id="NF001299">
    <property type="entry name" value="PRK00241.1"/>
    <property type="match status" value="1"/>
</dbReference>
<reference evidence="11" key="1">
    <citation type="journal article" date="2021" name="PeerJ">
        <title>Extensive microbial diversity within the chicken gut microbiome revealed by metagenomics and culture.</title>
        <authorList>
            <person name="Gilroy R."/>
            <person name="Ravi A."/>
            <person name="Getino M."/>
            <person name="Pursley I."/>
            <person name="Horton D.L."/>
            <person name="Alikhan N.F."/>
            <person name="Baker D."/>
            <person name="Gharbi K."/>
            <person name="Hall N."/>
            <person name="Watson M."/>
            <person name="Adriaenssens E.M."/>
            <person name="Foster-Nyarko E."/>
            <person name="Jarju S."/>
            <person name="Secka A."/>
            <person name="Antonio M."/>
            <person name="Oren A."/>
            <person name="Chaudhuri R.R."/>
            <person name="La Ragione R."/>
            <person name="Hildebrand F."/>
            <person name="Pallen M.J."/>
        </authorList>
    </citation>
    <scope>NUCLEOTIDE SEQUENCE</scope>
    <source>
        <strain evidence="11">CHK179-28034</strain>
    </source>
</reference>
<keyword evidence="7" id="KW-0460">Magnesium</keyword>
<evidence type="ECO:0000313" key="12">
    <source>
        <dbReference type="Proteomes" id="UP000824049"/>
    </source>
</evidence>
<keyword evidence="8" id="KW-0520">NAD</keyword>
<evidence type="ECO:0000313" key="11">
    <source>
        <dbReference type="EMBL" id="HIZ39424.1"/>
    </source>
</evidence>
<dbReference type="InterPro" id="IPR049734">
    <property type="entry name" value="NudC-like_C"/>
</dbReference>
<dbReference type="Gene3D" id="3.90.79.10">
    <property type="entry name" value="Nucleoside Triphosphate Pyrophosphohydrolase"/>
    <property type="match status" value="1"/>
</dbReference>
<reference evidence="11" key="2">
    <citation type="submission" date="2021-04" db="EMBL/GenBank/DDBJ databases">
        <authorList>
            <person name="Gilroy R."/>
        </authorList>
    </citation>
    <scope>NUCLEOTIDE SEQUENCE</scope>
    <source>
        <strain evidence="11">CHK179-28034</strain>
    </source>
</reference>
<dbReference type="Pfam" id="PF09297">
    <property type="entry name" value="Zn_ribbon_NUD"/>
    <property type="match status" value="1"/>
</dbReference>
<accession>A0A9D2EKQ7</accession>
<evidence type="ECO:0000256" key="9">
    <source>
        <dbReference type="ARBA" id="ARBA00023679"/>
    </source>
</evidence>
<protein>
    <recommendedName>
        <fullName evidence="4">NAD(+) diphosphatase</fullName>
        <ecNumber evidence="4">3.6.1.22</ecNumber>
    </recommendedName>
</protein>
<dbReference type="InterPro" id="IPR015797">
    <property type="entry name" value="NUDIX_hydrolase-like_dom_sf"/>
</dbReference>
<comment type="cofactor">
    <cofactor evidence="2">
        <name>Zn(2+)</name>
        <dbReference type="ChEBI" id="CHEBI:29105"/>
    </cofactor>
</comment>
<dbReference type="GO" id="GO:0035529">
    <property type="term" value="F:NADH pyrophosphatase activity"/>
    <property type="evidence" value="ECO:0007669"/>
    <property type="project" value="TreeGrafter"/>
</dbReference>
<dbReference type="PANTHER" id="PTHR42904">
    <property type="entry name" value="NUDIX HYDROLASE, NUDC SUBFAMILY"/>
    <property type="match status" value="1"/>
</dbReference>
<sequence>MIQDIYHHKMEVVYDGEAVLGENDYIIAFQGRNVYMKKQKDETSGAFLTCEDILPVEYRKEAMEKFRRDAIYLLCLDGRRLFLLPEKYLSSCPQAQQKDINIFREKNEEGRPVSFAMITAWHLYRWYEETKFCGACGVRLRHGQKERTMVCPICGNVIYPRIYPAIIAGIYDDDRLLLTKMSPDARYYALVSGYCEVGETVEDTVRREVMEETGLSVKDIRYYKSQPWASSQSILSGFFARLDGDSHIHIDERELCEARWVKRDKLEDCYSKNGVSLTAEMMEYFQKHPEEFEIKRMDTSEE</sequence>
<comment type="caution">
    <text evidence="11">The sequence shown here is derived from an EMBL/GenBank/DDBJ whole genome shotgun (WGS) entry which is preliminary data.</text>
</comment>
<dbReference type="InterPro" id="IPR015376">
    <property type="entry name" value="Znr_NADH_PPase"/>
</dbReference>
<organism evidence="11 12">
    <name type="scientific">Candidatus Anaerobutyricum stercoris</name>
    <dbReference type="NCBI Taxonomy" id="2838457"/>
    <lineage>
        <taxon>Bacteria</taxon>
        <taxon>Bacillati</taxon>
        <taxon>Bacillota</taxon>
        <taxon>Clostridia</taxon>
        <taxon>Lachnospirales</taxon>
        <taxon>Lachnospiraceae</taxon>
        <taxon>Anaerobutyricum</taxon>
    </lineage>
</organism>
<dbReference type="PROSITE" id="PS00893">
    <property type="entry name" value="NUDIX_BOX"/>
    <property type="match status" value="1"/>
</dbReference>
<gene>
    <name evidence="11" type="primary">nudC</name>
    <name evidence="11" type="ORF">H9968_05810</name>
</gene>
<dbReference type="GO" id="GO:0005829">
    <property type="term" value="C:cytosol"/>
    <property type="evidence" value="ECO:0007669"/>
    <property type="project" value="TreeGrafter"/>
</dbReference>
<evidence type="ECO:0000256" key="2">
    <source>
        <dbReference type="ARBA" id="ARBA00001947"/>
    </source>
</evidence>
<dbReference type="PROSITE" id="PS51462">
    <property type="entry name" value="NUDIX"/>
    <property type="match status" value="1"/>
</dbReference>
<dbReference type="CDD" id="cd03429">
    <property type="entry name" value="NUDIX_NADH_pyrophosphatase_Nudt13"/>
    <property type="match status" value="1"/>
</dbReference>
<dbReference type="Gene3D" id="3.90.79.20">
    <property type="match status" value="1"/>
</dbReference>
<comment type="similarity">
    <text evidence="3">Belongs to the Nudix hydrolase family. NudC subfamily.</text>
</comment>
<evidence type="ECO:0000259" key="10">
    <source>
        <dbReference type="PROSITE" id="PS51462"/>
    </source>
</evidence>
<dbReference type="InterPro" id="IPR020084">
    <property type="entry name" value="NUDIX_hydrolase_CS"/>
</dbReference>
<feature type="domain" description="Nudix hydrolase" evidence="10">
    <location>
        <begin position="161"/>
        <end position="283"/>
    </location>
</feature>
<name>A0A9D2EKQ7_9FIRM</name>
<keyword evidence="5" id="KW-0479">Metal-binding</keyword>
<dbReference type="EMBL" id="DXBR01000052">
    <property type="protein sequence ID" value="HIZ39424.1"/>
    <property type="molecule type" value="Genomic_DNA"/>
</dbReference>
<comment type="catalytic activity">
    <reaction evidence="9">
        <text>a 5'-end NAD(+)-phospho-ribonucleoside in mRNA + H2O = a 5'-end phospho-adenosine-phospho-ribonucleoside in mRNA + beta-nicotinamide D-ribonucleotide + 2 H(+)</text>
        <dbReference type="Rhea" id="RHEA:60876"/>
        <dbReference type="Rhea" id="RHEA-COMP:15698"/>
        <dbReference type="Rhea" id="RHEA-COMP:15719"/>
        <dbReference type="ChEBI" id="CHEBI:14649"/>
        <dbReference type="ChEBI" id="CHEBI:15377"/>
        <dbReference type="ChEBI" id="CHEBI:15378"/>
        <dbReference type="ChEBI" id="CHEBI:144029"/>
        <dbReference type="ChEBI" id="CHEBI:144051"/>
    </reaction>
    <physiologicalReaction direction="left-to-right" evidence="9">
        <dbReference type="Rhea" id="RHEA:60877"/>
    </physiologicalReaction>
</comment>
<evidence type="ECO:0000256" key="8">
    <source>
        <dbReference type="ARBA" id="ARBA00023027"/>
    </source>
</evidence>
<evidence type="ECO:0000256" key="1">
    <source>
        <dbReference type="ARBA" id="ARBA00001946"/>
    </source>
</evidence>